<dbReference type="Gene3D" id="3.40.50.300">
    <property type="entry name" value="P-loop containing nucleotide triphosphate hydrolases"/>
    <property type="match status" value="2"/>
</dbReference>
<keyword evidence="1" id="KW-0547">Nucleotide-binding</keyword>
<keyword evidence="2" id="KW-0378">Hydrolase</keyword>
<accession>A0A842HTZ4</accession>
<gene>
    <name evidence="6" type="ORF">H6P80_02105</name>
</gene>
<proteinExistence type="predicted"/>
<dbReference type="PANTHER" id="PTHR12131:SF1">
    <property type="entry name" value="ATP-DEPENDENT RNA HELICASE SUPV3L1, MITOCHONDRIAL-RELATED"/>
    <property type="match status" value="1"/>
</dbReference>
<dbReference type="Pfam" id="PF00271">
    <property type="entry name" value="Helicase_C"/>
    <property type="match status" value="1"/>
</dbReference>
<evidence type="ECO:0000256" key="1">
    <source>
        <dbReference type="ARBA" id="ARBA00022741"/>
    </source>
</evidence>
<evidence type="ECO:0000256" key="4">
    <source>
        <dbReference type="ARBA" id="ARBA00022840"/>
    </source>
</evidence>
<dbReference type="InterPro" id="IPR055206">
    <property type="entry name" value="DEXQc_SUV3"/>
</dbReference>
<keyword evidence="3 6" id="KW-0347">Helicase</keyword>
<dbReference type="GO" id="GO:0004386">
    <property type="term" value="F:helicase activity"/>
    <property type="evidence" value="ECO:0007669"/>
    <property type="project" value="UniProtKB-KW"/>
</dbReference>
<evidence type="ECO:0000259" key="5">
    <source>
        <dbReference type="PROSITE" id="PS51194"/>
    </source>
</evidence>
<dbReference type="SMART" id="SM00490">
    <property type="entry name" value="HELICc"/>
    <property type="match status" value="1"/>
</dbReference>
<name>A0A842HTZ4_9SPHN</name>
<keyword evidence="4" id="KW-0067">ATP-binding</keyword>
<feature type="domain" description="Helicase C-terminal" evidence="5">
    <location>
        <begin position="156"/>
        <end position="307"/>
    </location>
</feature>
<dbReference type="AlphaFoldDB" id="A0A842HTZ4"/>
<dbReference type="InterPro" id="IPR050699">
    <property type="entry name" value="RNA-DNA_Helicase"/>
</dbReference>
<evidence type="ECO:0000256" key="3">
    <source>
        <dbReference type="ARBA" id="ARBA00022806"/>
    </source>
</evidence>
<dbReference type="RefSeq" id="WP_185799690.1">
    <property type="nucleotide sequence ID" value="NZ_JACJVJ010000001.1"/>
</dbReference>
<dbReference type="SUPFAM" id="SSF52540">
    <property type="entry name" value="P-loop containing nucleoside triphosphate hydrolases"/>
    <property type="match status" value="2"/>
</dbReference>
<dbReference type="EMBL" id="JACJVJ010000001">
    <property type="protein sequence ID" value="MBC2776405.1"/>
    <property type="molecule type" value="Genomic_DNA"/>
</dbReference>
<dbReference type="Pfam" id="PF22527">
    <property type="entry name" value="DEXQc_Suv3"/>
    <property type="match status" value="1"/>
</dbReference>
<evidence type="ECO:0000256" key="2">
    <source>
        <dbReference type="ARBA" id="ARBA00022801"/>
    </source>
</evidence>
<reference evidence="6 7" key="1">
    <citation type="submission" date="2020-08" db="EMBL/GenBank/DDBJ databases">
        <title>Draft genome sequence of Parasphingopyxis sp. GrpM-11.</title>
        <authorList>
            <person name="Oh J."/>
            <person name="Roh D.-H."/>
        </authorList>
    </citation>
    <scope>NUCLEOTIDE SEQUENCE [LARGE SCALE GENOMIC DNA]</scope>
    <source>
        <strain evidence="6 7">GrpM-11</strain>
    </source>
</reference>
<evidence type="ECO:0000313" key="7">
    <source>
        <dbReference type="Proteomes" id="UP000564378"/>
    </source>
</evidence>
<dbReference type="InterPro" id="IPR001650">
    <property type="entry name" value="Helicase_C-like"/>
</dbReference>
<dbReference type="InterPro" id="IPR027417">
    <property type="entry name" value="P-loop_NTPase"/>
</dbReference>
<dbReference type="PANTHER" id="PTHR12131">
    <property type="entry name" value="ATP-DEPENDENT RNA AND DNA HELICASE"/>
    <property type="match status" value="1"/>
</dbReference>
<keyword evidence="7" id="KW-1185">Reference proteome</keyword>
<comment type="caution">
    <text evidence="6">The sequence shown here is derived from an EMBL/GenBank/DDBJ whole genome shotgun (WGS) entry which is preliminary data.</text>
</comment>
<protein>
    <submittedName>
        <fullName evidence="6">Helicase</fullName>
    </submittedName>
</protein>
<sequence>MSNFARAPLAAVLGPTNTGKTHLAVERMMGHASGMIGFPLRLLAREVYDRVVAAKGVQNVGLITGEEKILPEGARWLCCTAESMPRDRDLAFVGIDEAQIGADPERGHVFTDRLLHMRGREETMILGSDSLRPMLSALTPDADIISRPRFSTLSHAGAKKLSRLPPRSAIVAFSAEEVYAVAEMLRRLRGGAAVVMGALSPRTRNAQVAMFQAGEVDYLVATDAIGMGLNMDVHHVAFASLSKFDGRRKRRLHIHEMAQIAGRAGRHQRDGTFGTLGLESDERTAFTEIEIERIEAHRFPPLRRLYWREGDPRFDDIDTLIADLETVPEDDLLQAAPEAVDLAVLKTLAQEPWVRERTTSPAMVARLWAVCGLPDFRKTGGEAHSRLAGRLFRHLSEGQGHIPGPVFAQEITALENLAGDVDTLAGRLAAVRIWAYVAQRSNWLADPEKWAERTLAIEERLSDALHDSLTQRFVDRRTTVLMRDLGARGEDELPVQVDGAGIVTVDDEPIGRIEGFRFIVGDGESHADTRRLMAAAERRLGGEWAARTAALVAEDDDAFALIAEPGAAIGIGWKGERLATLKPGKTLLAPEIALERTLGRLSGDQQRRIAERLAGWFGRALIAAVGPLLKIDAAIRNPDTPPPIRALLAPLAEAGGMIPRKTALGPLSALDKGQRHRAARLGLTIGALDIFHAKLLKPEAMRWRLALAAAQAGEKMPPVPPAGATLLDEPKGKALAAYRTAGYRGFAGQMLRIDMAERLARAAHDARDGKRPFTPDPALATSLGLTGEALARLMHALGFQHAGKTDGADVPAQWIWRGRRTARSRPAKPAPGNAFAKLAELDFGQG</sequence>
<evidence type="ECO:0000313" key="6">
    <source>
        <dbReference type="EMBL" id="MBC2776405.1"/>
    </source>
</evidence>
<dbReference type="PROSITE" id="PS51194">
    <property type="entry name" value="HELICASE_CTER"/>
    <property type="match status" value="1"/>
</dbReference>
<dbReference type="GO" id="GO:0005524">
    <property type="term" value="F:ATP binding"/>
    <property type="evidence" value="ECO:0007669"/>
    <property type="project" value="UniProtKB-KW"/>
</dbReference>
<dbReference type="GO" id="GO:0016787">
    <property type="term" value="F:hydrolase activity"/>
    <property type="evidence" value="ECO:0007669"/>
    <property type="project" value="UniProtKB-KW"/>
</dbReference>
<organism evidence="6 7">
    <name type="scientific">Parasphingopyxis marina</name>
    <dbReference type="NCBI Taxonomy" id="2761622"/>
    <lineage>
        <taxon>Bacteria</taxon>
        <taxon>Pseudomonadati</taxon>
        <taxon>Pseudomonadota</taxon>
        <taxon>Alphaproteobacteria</taxon>
        <taxon>Sphingomonadales</taxon>
        <taxon>Sphingomonadaceae</taxon>
        <taxon>Parasphingopyxis</taxon>
    </lineage>
</organism>
<dbReference type="Proteomes" id="UP000564378">
    <property type="component" value="Unassembled WGS sequence"/>
</dbReference>